<dbReference type="Pfam" id="PF08443">
    <property type="entry name" value="RimK"/>
    <property type="match status" value="1"/>
</dbReference>
<evidence type="ECO:0000313" key="3">
    <source>
        <dbReference type="Proteomes" id="UP000535491"/>
    </source>
</evidence>
<keyword evidence="3" id="KW-1185">Reference proteome</keyword>
<feature type="domain" description="ATP-grasp fold RimK-type" evidence="1">
    <location>
        <begin position="117"/>
        <end position="201"/>
    </location>
</feature>
<sequence length="391" mass="44834">MSTDAKTFLLTGGRAPCTLELARLLYHAGHRVIVAESLRHHLCRFSRAVARNVHVPPPRQDPDGFLSSLAEIVNQEKVNVLIPTCEEVFTLARGSGRFPDHCRVWVEPIERLTPLHNKWTFIQEAGELGLQTPMTWMAASHSKLTEILRNINGKFPIILKPVYSRFAAEVYLLRHPAQPCPALSVSPEKPWIVQEWIDGRQICTYSLAFEGKLIAHCAYRTTFTAGKGSSILFTPIEHPQLLKHVEEWMASKKYTGQFSFDWIETAEGKLYPIECNPRATSGIHCFGESDRLDQAFARPETASLILPQAGVQRMLSLAMWSYGLFSVRSFSQWRNWIKSLLAAQDVVFRWRDPLPFICQFLLLIYFWKQSRRHQISMLEASTYDIEWNGEY</sequence>
<dbReference type="InterPro" id="IPR013651">
    <property type="entry name" value="ATP-grasp_RimK-type"/>
</dbReference>
<comment type="caution">
    <text evidence="2">The sequence shown here is derived from an EMBL/GenBank/DDBJ whole genome shotgun (WGS) entry which is preliminary data.</text>
</comment>
<dbReference type="AlphaFoldDB" id="A0A7W2A7R3"/>
<protein>
    <submittedName>
        <fullName evidence="2">Carbamoylphosphate synthase large subunit</fullName>
    </submittedName>
</protein>
<evidence type="ECO:0000259" key="1">
    <source>
        <dbReference type="Pfam" id="PF08443"/>
    </source>
</evidence>
<gene>
    <name evidence="2" type="ORF">H1191_03635</name>
</gene>
<name>A0A7W2A7R3_9BACL</name>
<dbReference type="RefSeq" id="WP_181750632.1">
    <property type="nucleotide sequence ID" value="NZ_JACEIQ010000002.1"/>
</dbReference>
<dbReference type="EMBL" id="JACEIQ010000002">
    <property type="protein sequence ID" value="MBA4493399.1"/>
    <property type="molecule type" value="Genomic_DNA"/>
</dbReference>
<proteinExistence type="predicted"/>
<accession>A0A7W2A7R3</accession>
<reference evidence="2 3" key="1">
    <citation type="submission" date="2020-07" db="EMBL/GenBank/DDBJ databases">
        <authorList>
            <person name="Feng H."/>
        </authorList>
    </citation>
    <scope>NUCLEOTIDE SEQUENCE [LARGE SCALE GENOMIC DNA]</scope>
    <source>
        <strain evidence="3">s-10</strain>
    </source>
</reference>
<dbReference type="Proteomes" id="UP000535491">
    <property type="component" value="Unassembled WGS sequence"/>
</dbReference>
<organism evidence="2 3">
    <name type="scientific">Paenactinomyces guangxiensis</name>
    <dbReference type="NCBI Taxonomy" id="1490290"/>
    <lineage>
        <taxon>Bacteria</taxon>
        <taxon>Bacillati</taxon>
        <taxon>Bacillota</taxon>
        <taxon>Bacilli</taxon>
        <taxon>Bacillales</taxon>
        <taxon>Thermoactinomycetaceae</taxon>
        <taxon>Paenactinomyces</taxon>
    </lineage>
</organism>
<evidence type="ECO:0000313" key="2">
    <source>
        <dbReference type="EMBL" id="MBA4493399.1"/>
    </source>
</evidence>
<dbReference type="Gene3D" id="3.40.50.20">
    <property type="match status" value="1"/>
</dbReference>
<dbReference type="SUPFAM" id="SSF56059">
    <property type="entry name" value="Glutathione synthetase ATP-binding domain-like"/>
    <property type="match status" value="1"/>
</dbReference>
<dbReference type="Gene3D" id="3.30.470.20">
    <property type="entry name" value="ATP-grasp fold, B domain"/>
    <property type="match status" value="1"/>
</dbReference>